<reference evidence="2 3" key="1">
    <citation type="submission" date="2018-10" db="EMBL/GenBank/DDBJ databases">
        <authorList>
            <person name="Ekblom R."/>
            <person name="Jareborg N."/>
        </authorList>
    </citation>
    <scope>NUCLEOTIDE SEQUENCE [LARGE SCALE GENOMIC DNA]</scope>
    <source>
        <tissue evidence="2">Muscle</tissue>
    </source>
</reference>
<feature type="region of interest" description="Disordered" evidence="1">
    <location>
        <begin position="1"/>
        <end position="28"/>
    </location>
</feature>
<name>A0A9X9LFR6_GULGU</name>
<feature type="region of interest" description="Disordered" evidence="1">
    <location>
        <begin position="58"/>
        <end position="108"/>
    </location>
</feature>
<evidence type="ECO:0000313" key="2">
    <source>
        <dbReference type="EMBL" id="VCW66989.1"/>
    </source>
</evidence>
<keyword evidence="3" id="KW-1185">Reference proteome</keyword>
<feature type="compositionally biased region" description="Polar residues" evidence="1">
    <location>
        <begin position="74"/>
        <end position="90"/>
    </location>
</feature>
<evidence type="ECO:0000256" key="1">
    <source>
        <dbReference type="SAM" id="MobiDB-lite"/>
    </source>
</evidence>
<protein>
    <submittedName>
        <fullName evidence="2">Uncharacterized protein</fullName>
    </submittedName>
</protein>
<dbReference type="Proteomes" id="UP000269945">
    <property type="component" value="Unassembled WGS sequence"/>
</dbReference>
<gene>
    <name evidence="2" type="ORF">BN2614_LOCUS3</name>
</gene>
<accession>A0A9X9LFR6</accession>
<dbReference type="EMBL" id="CYRY02002311">
    <property type="protein sequence ID" value="VCW66989.1"/>
    <property type="molecule type" value="Genomic_DNA"/>
</dbReference>
<dbReference type="AlphaFoldDB" id="A0A9X9LFR6"/>
<comment type="caution">
    <text evidence="2">The sequence shown here is derived from an EMBL/GenBank/DDBJ whole genome shotgun (WGS) entry which is preliminary data.</text>
</comment>
<sequence length="108" mass="11425">MDAGAEAWDSCWTRAPSPTTSAMITGRPGPTCATRWSIPVRDPGFLQARTRASCAIRVPRTPGSPATRSPACWSRSSPGTWTRHSSTGSPAFSPGAPARTVPSAWLRS</sequence>
<evidence type="ECO:0000313" key="3">
    <source>
        <dbReference type="Proteomes" id="UP000269945"/>
    </source>
</evidence>
<organism evidence="2 3">
    <name type="scientific">Gulo gulo</name>
    <name type="common">Wolverine</name>
    <name type="synonym">Gluton</name>
    <dbReference type="NCBI Taxonomy" id="48420"/>
    <lineage>
        <taxon>Eukaryota</taxon>
        <taxon>Metazoa</taxon>
        <taxon>Chordata</taxon>
        <taxon>Craniata</taxon>
        <taxon>Vertebrata</taxon>
        <taxon>Euteleostomi</taxon>
        <taxon>Mammalia</taxon>
        <taxon>Eutheria</taxon>
        <taxon>Laurasiatheria</taxon>
        <taxon>Carnivora</taxon>
        <taxon>Caniformia</taxon>
        <taxon>Musteloidea</taxon>
        <taxon>Mustelidae</taxon>
        <taxon>Guloninae</taxon>
        <taxon>Gulo</taxon>
    </lineage>
</organism>
<proteinExistence type="predicted"/>